<dbReference type="Pfam" id="PF00069">
    <property type="entry name" value="Pkinase"/>
    <property type="match status" value="1"/>
</dbReference>
<dbReference type="SUPFAM" id="SSF56112">
    <property type="entry name" value="Protein kinase-like (PK-like)"/>
    <property type="match status" value="1"/>
</dbReference>
<sequence length="541" mass="60692">MSSLRDAAQLTGVATERCVSNGVGGAGNLRRPSVSKAMVAAINDDESPPRRSSVWSVNSNDGKPASIITVAKQMFRKGSSASVEEEPRTVFPNADIFFVTPEPIHTQLKTSDGRETAIALALHYLHSTSKLKITSTRSRMAMYVSDNPRRVKARRETVPYTISKYEHLEQLHNLFEDAGRLPVEPRKSLRAPGIPNDDESADQDGADSGRGGPARDPRIWRTRRRRDAKIFLGQEFVDNKGVIDDAKDTLLQLLNHPNLLSLIDVVRDSDISAGAMDYTVWENCSRGTLNRLLYHTVDEDPIEIPESLCWHVLEGISQALLWLHHGHKHTFPFDTHVWHDDDWHPILIGKITPANIYFTAPEEEATYGDVKLGCFQSATVVSSPMDISAPRPAWAASAYDPPEMRDLNQVWTAAAEVWSLGAVLYHMIVGHPPEEQDLSGLLPAPEFIGAEAPTDPAGLRGFYMRALPRRYSNELRDIVRAMLHFQEAKRPTAADLSVEVDRGMRIWREDTEEGERYRLKGEKRRYDIQGEVVERDLRLLA</sequence>
<dbReference type="PANTHER" id="PTHR43671:SF13">
    <property type="entry name" value="SERINE_THREONINE-PROTEIN KINASE NEK2"/>
    <property type="match status" value="1"/>
</dbReference>
<evidence type="ECO:0000256" key="3">
    <source>
        <dbReference type="ARBA" id="ARBA00022741"/>
    </source>
</evidence>
<reference evidence="8 9" key="1">
    <citation type="submission" date="2019-09" db="EMBL/GenBank/DDBJ databases">
        <title>The hologenome of the rock-dwelling lichen Lasallia pustulata.</title>
        <authorList>
            <person name="Greshake Tzovaras B."/>
            <person name="Segers F."/>
            <person name="Bicker A."/>
            <person name="Dal Grande F."/>
            <person name="Otte J."/>
            <person name="Hankeln T."/>
            <person name="Schmitt I."/>
            <person name="Ebersberger I."/>
        </authorList>
    </citation>
    <scope>NUCLEOTIDE SEQUENCE [LARGE SCALE GENOMIC DNA]</scope>
    <source>
        <strain evidence="8">A1-1</strain>
    </source>
</reference>
<dbReference type="GO" id="GO:0005524">
    <property type="term" value="F:ATP binding"/>
    <property type="evidence" value="ECO:0007669"/>
    <property type="project" value="UniProtKB-KW"/>
</dbReference>
<comment type="caution">
    <text evidence="8">The sequence shown here is derived from an EMBL/GenBank/DDBJ whole genome shotgun (WGS) entry which is preliminary data.</text>
</comment>
<dbReference type="GO" id="GO:0004674">
    <property type="term" value="F:protein serine/threonine kinase activity"/>
    <property type="evidence" value="ECO:0007669"/>
    <property type="project" value="UniProtKB-EC"/>
</dbReference>
<evidence type="ECO:0000256" key="2">
    <source>
        <dbReference type="ARBA" id="ARBA00022679"/>
    </source>
</evidence>
<evidence type="ECO:0000256" key="4">
    <source>
        <dbReference type="ARBA" id="ARBA00022777"/>
    </source>
</evidence>
<evidence type="ECO:0000256" key="5">
    <source>
        <dbReference type="ARBA" id="ARBA00022840"/>
    </source>
</evidence>
<gene>
    <name evidence="8" type="ORF">FRX48_03255</name>
</gene>
<dbReference type="Proteomes" id="UP000324767">
    <property type="component" value="Unassembled WGS sequence"/>
</dbReference>
<dbReference type="InterPro" id="IPR011009">
    <property type="entry name" value="Kinase-like_dom_sf"/>
</dbReference>
<feature type="compositionally biased region" description="Acidic residues" evidence="6">
    <location>
        <begin position="196"/>
        <end position="205"/>
    </location>
</feature>
<dbReference type="PROSITE" id="PS50011">
    <property type="entry name" value="PROTEIN_KINASE_DOM"/>
    <property type="match status" value="1"/>
</dbReference>
<dbReference type="InterPro" id="IPR050660">
    <property type="entry name" value="NEK_Ser/Thr_kinase"/>
</dbReference>
<dbReference type="InterPro" id="IPR000719">
    <property type="entry name" value="Prot_kinase_dom"/>
</dbReference>
<protein>
    <recommendedName>
        <fullName evidence="1">non-specific serine/threonine protein kinase</fullName>
        <ecNumber evidence="1">2.7.11.1</ecNumber>
    </recommendedName>
</protein>
<evidence type="ECO:0000313" key="8">
    <source>
        <dbReference type="EMBL" id="KAA6413509.1"/>
    </source>
</evidence>
<evidence type="ECO:0000259" key="7">
    <source>
        <dbReference type="PROSITE" id="PS50011"/>
    </source>
</evidence>
<feature type="domain" description="Protein kinase" evidence="7">
    <location>
        <begin position="202"/>
        <end position="508"/>
    </location>
</feature>
<evidence type="ECO:0000256" key="6">
    <source>
        <dbReference type="SAM" id="MobiDB-lite"/>
    </source>
</evidence>
<accession>A0A5M8PWS6</accession>
<evidence type="ECO:0000313" key="9">
    <source>
        <dbReference type="Proteomes" id="UP000324767"/>
    </source>
</evidence>
<dbReference type="EC" id="2.7.11.1" evidence="1"/>
<feature type="region of interest" description="Disordered" evidence="6">
    <location>
        <begin position="186"/>
        <end position="219"/>
    </location>
</feature>
<name>A0A5M8PWS6_9LECA</name>
<dbReference type="Gene3D" id="1.10.510.10">
    <property type="entry name" value="Transferase(Phosphotransferase) domain 1"/>
    <property type="match status" value="1"/>
</dbReference>
<dbReference type="PANTHER" id="PTHR43671">
    <property type="entry name" value="SERINE/THREONINE-PROTEIN KINASE NEK"/>
    <property type="match status" value="1"/>
</dbReference>
<keyword evidence="4" id="KW-0418">Kinase</keyword>
<proteinExistence type="predicted"/>
<evidence type="ECO:0000256" key="1">
    <source>
        <dbReference type="ARBA" id="ARBA00012513"/>
    </source>
</evidence>
<dbReference type="SMART" id="SM00220">
    <property type="entry name" value="S_TKc"/>
    <property type="match status" value="1"/>
</dbReference>
<keyword evidence="3" id="KW-0547">Nucleotide-binding</keyword>
<dbReference type="EMBL" id="VXIT01000004">
    <property type="protein sequence ID" value="KAA6413509.1"/>
    <property type="molecule type" value="Genomic_DNA"/>
</dbReference>
<organism evidence="8 9">
    <name type="scientific">Lasallia pustulata</name>
    <dbReference type="NCBI Taxonomy" id="136370"/>
    <lineage>
        <taxon>Eukaryota</taxon>
        <taxon>Fungi</taxon>
        <taxon>Dikarya</taxon>
        <taxon>Ascomycota</taxon>
        <taxon>Pezizomycotina</taxon>
        <taxon>Lecanoromycetes</taxon>
        <taxon>OSLEUM clade</taxon>
        <taxon>Umbilicariomycetidae</taxon>
        <taxon>Umbilicariales</taxon>
        <taxon>Umbilicariaceae</taxon>
        <taxon>Lasallia</taxon>
    </lineage>
</organism>
<keyword evidence="5" id="KW-0067">ATP-binding</keyword>
<dbReference type="AlphaFoldDB" id="A0A5M8PWS6"/>
<dbReference type="OrthoDB" id="4062651at2759"/>
<keyword evidence="2" id="KW-0808">Transferase</keyword>